<proteinExistence type="predicted"/>
<dbReference type="EMBL" id="CAUYUJ010021213">
    <property type="protein sequence ID" value="CAK0903365.1"/>
    <property type="molecule type" value="Genomic_DNA"/>
</dbReference>
<feature type="compositionally biased region" description="Acidic residues" evidence="2">
    <location>
        <begin position="606"/>
        <end position="615"/>
    </location>
</feature>
<evidence type="ECO:0000313" key="5">
    <source>
        <dbReference type="Proteomes" id="UP001189429"/>
    </source>
</evidence>
<accession>A0ABN9XTJ8</accession>
<dbReference type="Proteomes" id="UP001189429">
    <property type="component" value="Unassembled WGS sequence"/>
</dbReference>
<protein>
    <submittedName>
        <fullName evidence="4">Uncharacterized protein</fullName>
    </submittedName>
</protein>
<comment type="caution">
    <text evidence="4">The sequence shown here is derived from an EMBL/GenBank/DDBJ whole genome shotgun (WGS) entry which is preliminary data.</text>
</comment>
<gene>
    <name evidence="4" type="ORF">PCOR1329_LOCUS79703</name>
</gene>
<keyword evidence="3" id="KW-0732">Signal</keyword>
<feature type="signal peptide" evidence="3">
    <location>
        <begin position="1"/>
        <end position="39"/>
    </location>
</feature>
<name>A0ABN9XTJ8_9DINO</name>
<feature type="coiled-coil region" evidence="1">
    <location>
        <begin position="461"/>
        <end position="533"/>
    </location>
</feature>
<feature type="chain" id="PRO_5047398565" evidence="3">
    <location>
        <begin position="40"/>
        <end position="731"/>
    </location>
</feature>
<sequence length="731" mass="78468">MPCVPHSRSRCSNSRSAMKTFQVTAAVALLLVGAAPAQAAADGQNPLGKVLELLDSLYAKVASAGDAEQKAFVEYTNWCDDAASNKRNEIKTGESKKGDLEASIGKLSSDIAVSEGKIEELVASIATQTKDLTDATVIRKKEASEFAANEAELMDAIDTLGRAISIISKEMSKNPAAFTQVDTSSFKNLMKGLTAIMEAASFSAASQQRLTALVQASQSSESEEDPMGAPAAVVYKTHSTDILDLLEDLKEKAEEDLAALRKAETNTKQNFEMLEQSLTDANTNDNKDMADEKSAKEAAEEEKAADTKDLEMTVKALADANSVLESIKNDCMQVAADHEATVAGRNAELKAIADAKKILEDTTSGAVTQSYSFAQLSSRRAQMRTSVDLKKAEVITAVQQLARQYHSSALAQLASRMQAVVRLGAAAGEDPFRDRGRGAWCRITDLIAKLEAEASAAAEEKAYCDDQIAKTEEKKSELEEDISTLTAKIDKAVATSTSLKADVKELQGELAALAKLQAEMDKIRREENAAYTKAKAELTLGLRGVRDALSVLRAYYGGAASMLQGGADDGQPAKPILHSAASGAGSSIVGILEVVESDFAKNLAQEESEEADSQAEYDKATQENKVTNTMKSQDVVYKTKEFKSLDKSVADMTSDRSGKGSQLKAVLEYYAKVKDRCIAKPESYEERKARREAEIAGLKSALSILESETSLVQLHAKRRGSRATSLRAASL</sequence>
<dbReference type="SUPFAM" id="SSF90257">
    <property type="entry name" value="Myosin rod fragments"/>
    <property type="match status" value="1"/>
</dbReference>
<evidence type="ECO:0000256" key="1">
    <source>
        <dbReference type="SAM" id="Coils"/>
    </source>
</evidence>
<keyword evidence="1" id="KW-0175">Coiled coil</keyword>
<feature type="region of interest" description="Disordered" evidence="2">
    <location>
        <begin position="604"/>
        <end position="626"/>
    </location>
</feature>
<dbReference type="Gene3D" id="1.10.287.1490">
    <property type="match status" value="1"/>
</dbReference>
<evidence type="ECO:0000256" key="3">
    <source>
        <dbReference type="SAM" id="SignalP"/>
    </source>
</evidence>
<reference evidence="4" key="1">
    <citation type="submission" date="2023-10" db="EMBL/GenBank/DDBJ databases">
        <authorList>
            <person name="Chen Y."/>
            <person name="Shah S."/>
            <person name="Dougan E. K."/>
            <person name="Thang M."/>
            <person name="Chan C."/>
        </authorList>
    </citation>
    <scope>NUCLEOTIDE SEQUENCE [LARGE SCALE GENOMIC DNA]</scope>
</reference>
<evidence type="ECO:0000256" key="2">
    <source>
        <dbReference type="SAM" id="MobiDB-lite"/>
    </source>
</evidence>
<feature type="compositionally biased region" description="Basic and acidic residues" evidence="2">
    <location>
        <begin position="285"/>
        <end position="307"/>
    </location>
</feature>
<organism evidence="4 5">
    <name type="scientific">Prorocentrum cordatum</name>
    <dbReference type="NCBI Taxonomy" id="2364126"/>
    <lineage>
        <taxon>Eukaryota</taxon>
        <taxon>Sar</taxon>
        <taxon>Alveolata</taxon>
        <taxon>Dinophyceae</taxon>
        <taxon>Prorocentrales</taxon>
        <taxon>Prorocentraceae</taxon>
        <taxon>Prorocentrum</taxon>
    </lineage>
</organism>
<keyword evidence="5" id="KW-1185">Reference proteome</keyword>
<evidence type="ECO:0000313" key="4">
    <source>
        <dbReference type="EMBL" id="CAK0903365.1"/>
    </source>
</evidence>
<feature type="region of interest" description="Disordered" evidence="2">
    <location>
        <begin position="278"/>
        <end position="307"/>
    </location>
</feature>